<gene>
    <name evidence="1" type="ORF">M438DRAFT_32049</name>
</gene>
<proteinExistence type="predicted"/>
<protein>
    <submittedName>
        <fullName evidence="1">Uncharacterized protein</fullName>
    </submittedName>
</protein>
<dbReference type="Proteomes" id="UP000030706">
    <property type="component" value="Unassembled WGS sequence"/>
</dbReference>
<dbReference type="GeneID" id="40745184"/>
<name>A0A074XCZ0_AURPU</name>
<reference evidence="1 2" key="1">
    <citation type="journal article" date="2014" name="BMC Genomics">
        <title>Genome sequencing of four Aureobasidium pullulans varieties: biotechnological potential, stress tolerance, and description of new species.</title>
        <authorList>
            <person name="Gostin Ar C."/>
            <person name="Ohm R.A."/>
            <person name="Kogej T."/>
            <person name="Sonjak S."/>
            <person name="Turk M."/>
            <person name="Zajc J."/>
            <person name="Zalar P."/>
            <person name="Grube M."/>
            <person name="Sun H."/>
            <person name="Han J."/>
            <person name="Sharma A."/>
            <person name="Chiniquy J."/>
            <person name="Ngan C.Y."/>
            <person name="Lipzen A."/>
            <person name="Barry K."/>
            <person name="Grigoriev I.V."/>
            <person name="Gunde-Cimerman N."/>
        </authorList>
    </citation>
    <scope>NUCLEOTIDE SEQUENCE [LARGE SCALE GENOMIC DNA]</scope>
    <source>
        <strain evidence="1 2">EXF-150</strain>
    </source>
</reference>
<accession>A0A074XCZ0</accession>
<organism evidence="1 2">
    <name type="scientific">Aureobasidium pullulans EXF-150</name>
    <dbReference type="NCBI Taxonomy" id="1043002"/>
    <lineage>
        <taxon>Eukaryota</taxon>
        <taxon>Fungi</taxon>
        <taxon>Dikarya</taxon>
        <taxon>Ascomycota</taxon>
        <taxon>Pezizomycotina</taxon>
        <taxon>Dothideomycetes</taxon>
        <taxon>Dothideomycetidae</taxon>
        <taxon>Dothideales</taxon>
        <taxon>Saccotheciaceae</taxon>
        <taxon>Aureobasidium</taxon>
    </lineage>
</organism>
<sequence>MRSQISIHSLCPCCPRPSTLRRACPILIGTITECIQTESLCRSLCSLLLHHLSSRSTRVVLVWPSVNRLCAQTSTKTGGQAPGAVLEAVLEAVSEAAHAFSLAQTTPLERCSSTLLASATNDICSILSDSGQANACQWMTCRKPTRSTLGRTKESTTMVCRSCDQIYRVATLTYL</sequence>
<evidence type="ECO:0000313" key="1">
    <source>
        <dbReference type="EMBL" id="KEQ83390.1"/>
    </source>
</evidence>
<keyword evidence="2" id="KW-1185">Reference proteome</keyword>
<evidence type="ECO:0000313" key="2">
    <source>
        <dbReference type="Proteomes" id="UP000030706"/>
    </source>
</evidence>
<dbReference type="AlphaFoldDB" id="A0A074XCZ0"/>
<dbReference type="RefSeq" id="XP_029759577.1">
    <property type="nucleotide sequence ID" value="XM_029902878.1"/>
</dbReference>
<dbReference type="HOGENOM" id="CLU_1532221_0_0_1"/>
<dbReference type="EMBL" id="KL584984">
    <property type="protein sequence ID" value="KEQ83390.1"/>
    <property type="molecule type" value="Genomic_DNA"/>
</dbReference>